<evidence type="ECO:0000259" key="1">
    <source>
        <dbReference type="Pfam" id="PF04324"/>
    </source>
</evidence>
<reference evidence="2 3" key="1">
    <citation type="submission" date="2017-04" db="EMBL/GenBank/DDBJ databases">
        <authorList>
            <person name="Afonso C.L."/>
            <person name="Miller P.J."/>
            <person name="Scott M.A."/>
            <person name="Spackman E."/>
            <person name="Goraichik I."/>
            <person name="Dimitrov K.M."/>
            <person name="Suarez D.L."/>
            <person name="Swayne D.E."/>
        </authorList>
    </citation>
    <scope>NUCLEOTIDE SEQUENCE [LARGE SCALE GENOMIC DNA]</scope>
    <source>
        <strain evidence="2 3">DSM 12555</strain>
    </source>
</reference>
<evidence type="ECO:0000313" key="2">
    <source>
        <dbReference type="EMBL" id="SMC27457.1"/>
    </source>
</evidence>
<dbReference type="InterPro" id="IPR007419">
    <property type="entry name" value="BFD-like_2Fe2S-bd_dom"/>
</dbReference>
<dbReference type="RefSeq" id="WP_084117152.1">
    <property type="nucleotide sequence ID" value="NZ_FWXH01000017.1"/>
</dbReference>
<protein>
    <submittedName>
        <fullName evidence="2">FAD dependent oxidoreductase</fullName>
    </submittedName>
</protein>
<dbReference type="Gene3D" id="3.50.50.60">
    <property type="entry name" value="FAD/NAD(P)-binding domain"/>
    <property type="match status" value="1"/>
</dbReference>
<gene>
    <name evidence="2" type="ORF">SAMN02745134_03194</name>
</gene>
<dbReference type="CDD" id="cd19946">
    <property type="entry name" value="GlpA-like_Fer2_BFD-like"/>
    <property type="match status" value="1"/>
</dbReference>
<dbReference type="Proteomes" id="UP000192468">
    <property type="component" value="Unassembled WGS sequence"/>
</dbReference>
<name>A0A1W1XU90_9CLOT</name>
<dbReference type="Gene3D" id="1.10.10.1100">
    <property type="entry name" value="BFD-like [2Fe-2S]-binding domain"/>
    <property type="match status" value="1"/>
</dbReference>
<accession>A0A1W1XU90</accession>
<proteinExistence type="predicted"/>
<dbReference type="InterPro" id="IPR036188">
    <property type="entry name" value="FAD/NAD-bd_sf"/>
</dbReference>
<dbReference type="EMBL" id="FWXH01000017">
    <property type="protein sequence ID" value="SMC27457.1"/>
    <property type="molecule type" value="Genomic_DNA"/>
</dbReference>
<dbReference type="InterPro" id="IPR041854">
    <property type="entry name" value="BFD-like_2Fe2S-bd_dom_sf"/>
</dbReference>
<dbReference type="AlphaFoldDB" id="A0A1W1XU90"/>
<dbReference type="PANTHER" id="PTHR42720">
    <property type="entry name" value="GLYCEROL-3-PHOSPHATE DEHYDROGENASE"/>
    <property type="match status" value="1"/>
</dbReference>
<evidence type="ECO:0000313" key="3">
    <source>
        <dbReference type="Proteomes" id="UP000192468"/>
    </source>
</evidence>
<keyword evidence="3" id="KW-1185">Reference proteome</keyword>
<dbReference type="InterPro" id="IPR052745">
    <property type="entry name" value="G3P_Oxidase/Oxidoreductase"/>
</dbReference>
<organism evidence="2 3">
    <name type="scientific">Clostridium acidisoli DSM 12555</name>
    <dbReference type="NCBI Taxonomy" id="1121291"/>
    <lineage>
        <taxon>Bacteria</taxon>
        <taxon>Bacillati</taxon>
        <taxon>Bacillota</taxon>
        <taxon>Clostridia</taxon>
        <taxon>Eubacteriales</taxon>
        <taxon>Clostridiaceae</taxon>
        <taxon>Clostridium</taxon>
    </lineage>
</organism>
<sequence length="402" mass="45955">MMNYDVLILGGGIEGCAIAYELSKFSLNIALIEKEYEIANNVFSISYRKKHESNEISSKTIEKFNIRNKVCNYLEVDKNSGTYDRCENSAQIISAYDLAIGYGEVAFENGVNFRLDERILEIEEISNGYNIITNKNKFTCKIVIDTLKQEPKGSSKVDIDFFIIDKGYNFKNNEIMSIKLKDKKRIIMVPNINDDLYVYLISQEKILSSEALKILKHSLNDLDEEYIKDNFKIPYLDEKISIDNSRIKEGYIKIVGRNLNISKMISEISKKVCDEVVDILKCKVKKGFHDKVREFYRFKYMSHSDIDNLIKNNSEYGNIICTCCNISEGEIIECIRRPLGARTIDGILNRTGATAGLCKGSYCLNKIIKILARETNKSLIDIVKNSADSNVLLGRIKEFNEV</sequence>
<dbReference type="Pfam" id="PF04324">
    <property type="entry name" value="Fer2_BFD"/>
    <property type="match status" value="1"/>
</dbReference>
<dbReference type="STRING" id="1121291.SAMN02745134_03194"/>
<dbReference type="PANTHER" id="PTHR42720:SF1">
    <property type="entry name" value="GLYCEROL 3-PHOSPHATE OXIDASE"/>
    <property type="match status" value="1"/>
</dbReference>
<dbReference type="SUPFAM" id="SSF51905">
    <property type="entry name" value="FAD/NAD(P)-binding domain"/>
    <property type="match status" value="1"/>
</dbReference>
<dbReference type="OrthoDB" id="9794226at2"/>
<feature type="domain" description="BFD-like [2Fe-2S]-binding" evidence="1">
    <location>
        <begin position="319"/>
        <end position="373"/>
    </location>
</feature>